<dbReference type="Pfam" id="PF00579">
    <property type="entry name" value="tRNA-synt_1b"/>
    <property type="match status" value="1"/>
</dbReference>
<dbReference type="Gene3D" id="3.40.50.620">
    <property type="entry name" value="HUPs"/>
    <property type="match status" value="1"/>
</dbReference>
<dbReference type="InterPro" id="IPR002305">
    <property type="entry name" value="aa-tRNA-synth_Ic"/>
</dbReference>
<dbReference type="PANTHER" id="PTHR11766">
    <property type="entry name" value="TYROSYL-TRNA SYNTHETASE"/>
    <property type="match status" value="1"/>
</dbReference>
<comment type="subcellular location">
    <subcellularLocation>
        <location evidence="8">Cytoplasm</location>
    </subcellularLocation>
</comment>
<organism evidence="11 12">
    <name type="scientific">Criibacterium bergeronii</name>
    <dbReference type="NCBI Taxonomy" id="1871336"/>
    <lineage>
        <taxon>Bacteria</taxon>
        <taxon>Bacillati</taxon>
        <taxon>Bacillota</taxon>
        <taxon>Clostridia</taxon>
        <taxon>Peptostreptococcales</taxon>
        <taxon>Filifactoraceae</taxon>
        <taxon>Criibacterium</taxon>
    </lineage>
</organism>
<dbReference type="GO" id="GO:0005524">
    <property type="term" value="F:ATP binding"/>
    <property type="evidence" value="ECO:0007669"/>
    <property type="project" value="UniProtKB-UniRule"/>
</dbReference>
<dbReference type="InterPro" id="IPR024088">
    <property type="entry name" value="Tyr-tRNA-ligase_bac-type"/>
</dbReference>
<dbReference type="Gene3D" id="1.10.240.10">
    <property type="entry name" value="Tyrosyl-Transfer RNA Synthetase"/>
    <property type="match status" value="1"/>
</dbReference>
<evidence type="ECO:0000259" key="10">
    <source>
        <dbReference type="Pfam" id="PF22421"/>
    </source>
</evidence>
<dbReference type="GO" id="GO:0004831">
    <property type="term" value="F:tyrosine-tRNA ligase activity"/>
    <property type="evidence" value="ECO:0007669"/>
    <property type="project" value="UniProtKB-UniRule"/>
</dbReference>
<dbReference type="EMBL" id="VJXW01000022">
    <property type="protein sequence ID" value="TRW22931.1"/>
    <property type="molecule type" value="Genomic_DNA"/>
</dbReference>
<dbReference type="AlphaFoldDB" id="A0A552UXH0"/>
<comment type="caution">
    <text evidence="11">The sequence shown here is derived from an EMBL/GenBank/DDBJ whole genome shotgun (WGS) entry which is preliminary data.</text>
</comment>
<evidence type="ECO:0000256" key="2">
    <source>
        <dbReference type="ARBA" id="ARBA00022741"/>
    </source>
</evidence>
<dbReference type="SUPFAM" id="SSF55174">
    <property type="entry name" value="Alpha-L RNA-binding motif"/>
    <property type="match status" value="1"/>
</dbReference>
<feature type="binding site" evidence="8">
    <location>
        <position position="172"/>
    </location>
    <ligand>
        <name>L-tyrosine</name>
        <dbReference type="ChEBI" id="CHEBI:58315"/>
    </ligand>
</feature>
<dbReference type="PRINTS" id="PR01040">
    <property type="entry name" value="TRNASYNTHTYR"/>
</dbReference>
<evidence type="ECO:0000313" key="11">
    <source>
        <dbReference type="EMBL" id="TRW22931.1"/>
    </source>
</evidence>
<dbReference type="Gene3D" id="3.10.290.10">
    <property type="entry name" value="RNA-binding S4 domain"/>
    <property type="match status" value="1"/>
</dbReference>
<dbReference type="PANTHER" id="PTHR11766:SF0">
    <property type="entry name" value="TYROSINE--TRNA LIGASE, MITOCHONDRIAL"/>
    <property type="match status" value="1"/>
</dbReference>
<dbReference type="CDD" id="cd00805">
    <property type="entry name" value="TyrRS_core"/>
    <property type="match status" value="1"/>
</dbReference>
<dbReference type="HAMAP" id="MF_02006">
    <property type="entry name" value="Tyr_tRNA_synth_type1"/>
    <property type="match status" value="1"/>
</dbReference>
<dbReference type="Pfam" id="PF22421">
    <property type="entry name" value="SYY_C-terminal"/>
    <property type="match status" value="1"/>
</dbReference>
<feature type="binding site" evidence="8">
    <location>
        <position position="35"/>
    </location>
    <ligand>
        <name>L-tyrosine</name>
        <dbReference type="ChEBI" id="CHEBI:58315"/>
    </ligand>
</feature>
<dbReference type="RefSeq" id="WP_144398792.1">
    <property type="nucleotide sequence ID" value="NZ_VJXW01000022.1"/>
</dbReference>
<proteinExistence type="inferred from homology"/>
<comment type="function">
    <text evidence="8">Catalyzes the attachment of tyrosine to tRNA(Tyr) in a two-step reaction: tyrosine is first activated by ATP to form Tyr-AMP and then transferred to the acceptor end of tRNA(Tyr).</text>
</comment>
<comment type="subunit">
    <text evidence="8">Homodimer.</text>
</comment>
<keyword evidence="5 8" id="KW-0648">Protein biosynthesis</keyword>
<dbReference type="InterPro" id="IPR001412">
    <property type="entry name" value="aa-tRNA-synth_I_CS"/>
</dbReference>
<evidence type="ECO:0000256" key="6">
    <source>
        <dbReference type="ARBA" id="ARBA00023146"/>
    </source>
</evidence>
<feature type="binding site" evidence="8">
    <location>
        <position position="231"/>
    </location>
    <ligand>
        <name>ATP</name>
        <dbReference type="ChEBI" id="CHEBI:30616"/>
    </ligand>
</feature>
<dbReference type="InterPro" id="IPR024107">
    <property type="entry name" value="Tyr-tRNA-ligase_bac_1"/>
</dbReference>
<evidence type="ECO:0000256" key="4">
    <source>
        <dbReference type="ARBA" id="ARBA00022884"/>
    </source>
</evidence>
<name>A0A552UXH0_9FIRM</name>
<evidence type="ECO:0000256" key="5">
    <source>
        <dbReference type="ARBA" id="ARBA00022917"/>
    </source>
</evidence>
<evidence type="ECO:0000256" key="8">
    <source>
        <dbReference type="HAMAP-Rule" id="MF_02006"/>
    </source>
</evidence>
<evidence type="ECO:0000256" key="3">
    <source>
        <dbReference type="ARBA" id="ARBA00022840"/>
    </source>
</evidence>
<dbReference type="OrthoDB" id="9804243at2"/>
<sequence length="408" mass="46251">MQNAFDVLKERGFIAQVTDENELRDLFENEKISFYTGYDPTADSLHVGHLMQLIAMRHMQLAGHRPVVLIGDGTTMIGDPSGRTDMRKMLSIEDIRANAEKFKEQMSRFIDFSDDKAILAYNADWLMKLEYIPFLREIGADFSVNRMLTAECYKSRMEKGLTFLEFNYMIMQAYDFYKLNKKYNCKLECGGDDQWSNILAGTDLIRRKTQSRAYGLTFTLLTTSDGKKMGKTMGGAVWLDRNKTTPYEFFQYWRNIEDSSVEKCLGLLTFLPMEEVKRLGALEGSEINKAKETLAYEVTKIVHGKEDADKALEASKAIFASNSSSENAPTTFIDKTNLDTGIDIVSLLKQTGLAPTSSEAKRLIDQGGILVNDEKISDKTFKVDSSMLKDGLIMIKKGKKTFHQVKVK</sequence>
<evidence type="ECO:0000256" key="9">
    <source>
        <dbReference type="PROSITE-ProRule" id="PRU00182"/>
    </source>
</evidence>
<keyword evidence="1 8" id="KW-0436">Ligase</keyword>
<dbReference type="PROSITE" id="PS50889">
    <property type="entry name" value="S4"/>
    <property type="match status" value="1"/>
</dbReference>
<feature type="short sequence motif" description="'KMSKS' region" evidence="8">
    <location>
        <begin position="228"/>
        <end position="232"/>
    </location>
</feature>
<protein>
    <recommendedName>
        <fullName evidence="8">Tyrosine--tRNA ligase</fullName>
        <ecNumber evidence="8">6.1.1.1</ecNumber>
    </recommendedName>
    <alternativeName>
        <fullName evidence="8">Tyrosyl-tRNA synthetase</fullName>
        <shortName evidence="8">TyrRS</shortName>
    </alternativeName>
</protein>
<dbReference type="GO" id="GO:0003723">
    <property type="term" value="F:RNA binding"/>
    <property type="evidence" value="ECO:0007669"/>
    <property type="project" value="UniProtKB-KW"/>
</dbReference>
<keyword evidence="6 8" id="KW-0030">Aminoacyl-tRNA synthetase</keyword>
<feature type="short sequence motif" description="'HIGH' region" evidence="8">
    <location>
        <begin position="40"/>
        <end position="49"/>
    </location>
</feature>
<keyword evidence="8" id="KW-0963">Cytoplasm</keyword>
<evidence type="ECO:0000256" key="1">
    <source>
        <dbReference type="ARBA" id="ARBA00022598"/>
    </source>
</evidence>
<accession>A0A552UXH0</accession>
<evidence type="ECO:0000256" key="7">
    <source>
        <dbReference type="ARBA" id="ARBA00048248"/>
    </source>
</evidence>
<dbReference type="FunFam" id="1.10.240.10:FF:000001">
    <property type="entry name" value="Tyrosine--tRNA ligase"/>
    <property type="match status" value="1"/>
</dbReference>
<dbReference type="Proteomes" id="UP000319424">
    <property type="component" value="Unassembled WGS sequence"/>
</dbReference>
<feature type="binding site" evidence="8">
    <location>
        <position position="168"/>
    </location>
    <ligand>
        <name>L-tyrosine</name>
        <dbReference type="ChEBI" id="CHEBI:58315"/>
    </ligand>
</feature>
<dbReference type="EC" id="6.1.1.1" evidence="8"/>
<dbReference type="InterPro" id="IPR036986">
    <property type="entry name" value="S4_RNA-bd_sf"/>
</dbReference>
<gene>
    <name evidence="8" type="primary">tyrS</name>
    <name evidence="11" type="ORF">FL857_10705</name>
</gene>
<dbReference type="InterPro" id="IPR054608">
    <property type="entry name" value="SYY-like_C"/>
</dbReference>
<dbReference type="CDD" id="cd00165">
    <property type="entry name" value="S4"/>
    <property type="match status" value="1"/>
</dbReference>
<dbReference type="GO" id="GO:0005829">
    <property type="term" value="C:cytosol"/>
    <property type="evidence" value="ECO:0007669"/>
    <property type="project" value="TreeGrafter"/>
</dbReference>
<dbReference type="SUPFAM" id="SSF52374">
    <property type="entry name" value="Nucleotidylyl transferase"/>
    <property type="match status" value="1"/>
</dbReference>
<dbReference type="NCBIfam" id="TIGR00234">
    <property type="entry name" value="tyrS"/>
    <property type="match status" value="1"/>
</dbReference>
<dbReference type="GO" id="GO:0006437">
    <property type="term" value="P:tyrosyl-tRNA aminoacylation"/>
    <property type="evidence" value="ECO:0007669"/>
    <property type="project" value="UniProtKB-UniRule"/>
</dbReference>
<comment type="catalytic activity">
    <reaction evidence="7 8">
        <text>tRNA(Tyr) + L-tyrosine + ATP = L-tyrosyl-tRNA(Tyr) + AMP + diphosphate + H(+)</text>
        <dbReference type="Rhea" id="RHEA:10220"/>
        <dbReference type="Rhea" id="RHEA-COMP:9706"/>
        <dbReference type="Rhea" id="RHEA-COMP:9707"/>
        <dbReference type="ChEBI" id="CHEBI:15378"/>
        <dbReference type="ChEBI" id="CHEBI:30616"/>
        <dbReference type="ChEBI" id="CHEBI:33019"/>
        <dbReference type="ChEBI" id="CHEBI:58315"/>
        <dbReference type="ChEBI" id="CHEBI:78442"/>
        <dbReference type="ChEBI" id="CHEBI:78536"/>
        <dbReference type="ChEBI" id="CHEBI:456215"/>
        <dbReference type="EC" id="6.1.1.1"/>
    </reaction>
</comment>
<keyword evidence="4 9" id="KW-0694">RNA-binding</keyword>
<keyword evidence="3 8" id="KW-0067">ATP-binding</keyword>
<evidence type="ECO:0000313" key="12">
    <source>
        <dbReference type="Proteomes" id="UP000319424"/>
    </source>
</evidence>
<dbReference type="PROSITE" id="PS00178">
    <property type="entry name" value="AA_TRNA_LIGASE_I"/>
    <property type="match status" value="1"/>
</dbReference>
<comment type="similarity">
    <text evidence="8">Belongs to the class-I aminoacyl-tRNA synthetase family. TyrS type 1 subfamily.</text>
</comment>
<dbReference type="InterPro" id="IPR014729">
    <property type="entry name" value="Rossmann-like_a/b/a_fold"/>
</dbReference>
<feature type="domain" description="Tyrosine--tRNA ligase SYY-like C-terminal" evidence="10">
    <location>
        <begin position="340"/>
        <end position="403"/>
    </location>
</feature>
<dbReference type="InterPro" id="IPR002307">
    <property type="entry name" value="Tyr-tRNA-ligase"/>
</dbReference>
<keyword evidence="2 8" id="KW-0547">Nucleotide-binding</keyword>
<reference evidence="11 12" key="1">
    <citation type="submission" date="2019-07" db="EMBL/GenBank/DDBJ databases">
        <title>Criibacterium bergeronii gen. nov., sp. nov. isolated from human clinical samples.</title>
        <authorList>
            <person name="Maheux A.F."/>
            <person name="Boudreau D.K."/>
            <person name="Berube E."/>
            <person name="Brodeur S."/>
            <person name="Bernard K.A."/>
            <person name="Abed J.Y."/>
            <person name="Ducrey E."/>
            <person name="Guay E.F."/>
            <person name="Raymond F."/>
            <person name="Corbeil J."/>
            <person name="Domingo M.-C."/>
            <person name="Roy P.H."/>
            <person name="Boissinot M."/>
            <person name="Tocheva E.I."/>
            <person name="Omar R.F."/>
        </authorList>
    </citation>
    <scope>NUCLEOTIDE SEQUENCE [LARGE SCALE GENOMIC DNA]</scope>
    <source>
        <strain evidence="11 12">CCRI-24246</strain>
    </source>
</reference>